<evidence type="ECO:0000256" key="3">
    <source>
        <dbReference type="PROSITE-ProRule" id="PRU00708"/>
    </source>
</evidence>
<dbReference type="PANTHER" id="PTHR47936">
    <property type="entry name" value="PPR_LONG DOMAIN-CONTAINING PROTEIN"/>
    <property type="match status" value="1"/>
</dbReference>
<reference evidence="4 5" key="1">
    <citation type="submission" date="2020-08" db="EMBL/GenBank/DDBJ databases">
        <title>Plant Genome Project.</title>
        <authorList>
            <person name="Zhang R.-G."/>
        </authorList>
    </citation>
    <scope>NUCLEOTIDE SEQUENCE [LARGE SCALE GENOMIC DNA]</scope>
    <source>
        <tissue evidence="4">Rhizome</tissue>
    </source>
</reference>
<feature type="repeat" description="PPR" evidence="3">
    <location>
        <begin position="470"/>
        <end position="504"/>
    </location>
</feature>
<comment type="caution">
    <text evidence="4">The sequence shown here is derived from an EMBL/GenBank/DDBJ whole genome shotgun (WGS) entry which is preliminary data.</text>
</comment>
<dbReference type="GO" id="GO:0010019">
    <property type="term" value="P:chloroplast-nucleus signaling pathway"/>
    <property type="evidence" value="ECO:0007669"/>
    <property type="project" value="TreeGrafter"/>
</dbReference>
<keyword evidence="2" id="KW-0677">Repeat</keyword>
<sequence length="611" mass="68680">MVQLLHWSPSLPSRTKLTLPQSQLFSSSLYLISTAFVISCRKQGGVVTSNFSKSSPPLLQDASNDLQSVPIPLSISDFEITNEFIQGICKNPQTEALAFQYYQQAKTRPSFRPDKTTLRILFGSLIKSKRWNSISVLIDDLGSLHVHPDESTCARLVRSCIRARKLKLVESLLRVLESDKASASAAVSAFSSAMRSYNQLHMYRCTVSVFDQMIAVGLSPDSSCYRSILRSYQDLGETEKVVALFLEYQSKKSGTLTADAAEIYLILCESLGKSGRAFEALRYFREMEAKGMPPNVAMYASLMSSFARIREAEIAEDLFREATKKGLVRDKAVFMNLVLMYVDLGQLEKTLVVVQNMKDLKIHVSDCILSTIINGFATKKGSRSAVAAYEQLLSLGCDPGQVTYASIINVYCRLGLSKMAEAAFSKMIEKGYDKCVVAYSNMISMYGKLGKVREAMRLLTRMKVKGCKPNVWVYNSLLHIHGKLMNLRQVEKLWKEMIRRKIAPDKISYTSIIGAYSKAKRLDECVKFFAEFKREGGKVDRALAGIMVGVFSKGSMLDELINLLKEIKEEGIVMDERLHESALYALRDAGLQIHVKWFQQSFGFKYDKSFQ</sequence>
<evidence type="ECO:0000313" key="4">
    <source>
        <dbReference type="EMBL" id="KAG6474904.1"/>
    </source>
</evidence>
<dbReference type="Pfam" id="PF13041">
    <property type="entry name" value="PPR_2"/>
    <property type="match status" value="1"/>
</dbReference>
<dbReference type="Proteomes" id="UP000734854">
    <property type="component" value="Unassembled WGS sequence"/>
</dbReference>
<evidence type="ECO:0008006" key="6">
    <source>
        <dbReference type="Google" id="ProtNLM"/>
    </source>
</evidence>
<name>A0A8J5EVQ1_ZINOF</name>
<dbReference type="InterPro" id="IPR002885">
    <property type="entry name" value="PPR_rpt"/>
</dbReference>
<dbReference type="OrthoDB" id="185373at2759"/>
<feature type="repeat" description="PPR" evidence="3">
    <location>
        <begin position="260"/>
        <end position="294"/>
    </location>
</feature>
<dbReference type="AlphaFoldDB" id="A0A8J5EVQ1"/>
<dbReference type="PANTHER" id="PTHR47936:SF1">
    <property type="entry name" value="PENTATRICOPEPTIDE REPEAT-CONTAINING PROTEIN GUN1, CHLOROPLASTIC"/>
    <property type="match status" value="1"/>
</dbReference>
<comment type="similarity">
    <text evidence="1">Belongs to the PPR family. P subfamily.</text>
</comment>
<dbReference type="Pfam" id="PF13812">
    <property type="entry name" value="PPR_3"/>
    <property type="match status" value="1"/>
</dbReference>
<dbReference type="PROSITE" id="PS51375">
    <property type="entry name" value="PPR"/>
    <property type="match status" value="6"/>
</dbReference>
<gene>
    <name evidence="4" type="ORF">ZIOFF_064120</name>
</gene>
<feature type="repeat" description="PPR" evidence="3">
    <location>
        <begin position="505"/>
        <end position="539"/>
    </location>
</feature>
<evidence type="ECO:0000256" key="2">
    <source>
        <dbReference type="ARBA" id="ARBA00022737"/>
    </source>
</evidence>
<accession>A0A8J5EVQ1</accession>
<evidence type="ECO:0000313" key="5">
    <source>
        <dbReference type="Proteomes" id="UP000734854"/>
    </source>
</evidence>
<dbReference type="EMBL" id="JACMSC010000018">
    <property type="protein sequence ID" value="KAG6474904.1"/>
    <property type="molecule type" value="Genomic_DNA"/>
</dbReference>
<evidence type="ECO:0000256" key="1">
    <source>
        <dbReference type="ARBA" id="ARBA00007626"/>
    </source>
</evidence>
<feature type="repeat" description="PPR" evidence="3">
    <location>
        <begin position="295"/>
        <end position="329"/>
    </location>
</feature>
<dbReference type="GO" id="GO:0009507">
    <property type="term" value="C:chloroplast"/>
    <property type="evidence" value="ECO:0007669"/>
    <property type="project" value="TreeGrafter"/>
</dbReference>
<dbReference type="GO" id="GO:0031930">
    <property type="term" value="P:mitochondria-nucleus signaling pathway"/>
    <property type="evidence" value="ECO:0007669"/>
    <property type="project" value="TreeGrafter"/>
</dbReference>
<keyword evidence="5" id="KW-1185">Reference proteome</keyword>
<dbReference type="NCBIfam" id="TIGR00756">
    <property type="entry name" value="PPR"/>
    <property type="match status" value="5"/>
</dbReference>
<feature type="repeat" description="PPR" evidence="3">
    <location>
        <begin position="435"/>
        <end position="469"/>
    </location>
</feature>
<dbReference type="Pfam" id="PF01535">
    <property type="entry name" value="PPR"/>
    <property type="match status" value="2"/>
</dbReference>
<feature type="repeat" description="PPR" evidence="3">
    <location>
        <begin position="400"/>
        <end position="434"/>
    </location>
</feature>
<protein>
    <recommendedName>
        <fullName evidence="6">Pentatricopeptide repeat-containing protein</fullName>
    </recommendedName>
</protein>
<proteinExistence type="inferred from homology"/>
<organism evidence="4 5">
    <name type="scientific">Zingiber officinale</name>
    <name type="common">Ginger</name>
    <name type="synonym">Amomum zingiber</name>
    <dbReference type="NCBI Taxonomy" id="94328"/>
    <lineage>
        <taxon>Eukaryota</taxon>
        <taxon>Viridiplantae</taxon>
        <taxon>Streptophyta</taxon>
        <taxon>Embryophyta</taxon>
        <taxon>Tracheophyta</taxon>
        <taxon>Spermatophyta</taxon>
        <taxon>Magnoliopsida</taxon>
        <taxon>Liliopsida</taxon>
        <taxon>Zingiberales</taxon>
        <taxon>Zingiberaceae</taxon>
        <taxon>Zingiber</taxon>
    </lineage>
</organism>